<gene>
    <name evidence="1" type="ORF">ONZ43_g19</name>
</gene>
<organism evidence="1 2">
    <name type="scientific">Nemania bipapillata</name>
    <dbReference type="NCBI Taxonomy" id="110536"/>
    <lineage>
        <taxon>Eukaryota</taxon>
        <taxon>Fungi</taxon>
        <taxon>Dikarya</taxon>
        <taxon>Ascomycota</taxon>
        <taxon>Pezizomycotina</taxon>
        <taxon>Sordariomycetes</taxon>
        <taxon>Xylariomycetidae</taxon>
        <taxon>Xylariales</taxon>
        <taxon>Xylariaceae</taxon>
        <taxon>Nemania</taxon>
    </lineage>
</organism>
<accession>A0ACC2J9Z7</accession>
<protein>
    <submittedName>
        <fullName evidence="1">Uncharacterized protein</fullName>
    </submittedName>
</protein>
<dbReference type="EMBL" id="JAPESX010000003">
    <property type="protein sequence ID" value="KAJ8124202.1"/>
    <property type="molecule type" value="Genomic_DNA"/>
</dbReference>
<keyword evidence="2" id="KW-1185">Reference proteome</keyword>
<name>A0ACC2J9Z7_9PEZI</name>
<comment type="caution">
    <text evidence="1">The sequence shown here is derived from an EMBL/GenBank/DDBJ whole genome shotgun (WGS) entry which is preliminary data.</text>
</comment>
<dbReference type="Proteomes" id="UP001153334">
    <property type="component" value="Unassembled WGS sequence"/>
</dbReference>
<evidence type="ECO:0000313" key="2">
    <source>
        <dbReference type="Proteomes" id="UP001153334"/>
    </source>
</evidence>
<evidence type="ECO:0000313" key="1">
    <source>
        <dbReference type="EMBL" id="KAJ8124202.1"/>
    </source>
</evidence>
<reference evidence="1" key="1">
    <citation type="submission" date="2022-11" db="EMBL/GenBank/DDBJ databases">
        <title>Genome Sequence of Nemania bipapillata.</title>
        <authorList>
            <person name="Buettner E."/>
        </authorList>
    </citation>
    <scope>NUCLEOTIDE SEQUENCE</scope>
    <source>
        <strain evidence="1">CP14</strain>
    </source>
</reference>
<sequence length="143" mass="16430">MEVLESEFGSFHPETLRAQLWCVTVDLVLYPDEGGKWDELKQEIIEKLSKPWIMKQRLVECFDMKRHLVSILIGPGKCREVKGLVDNTISELEKAEVAEGNEWLREPLSDLRTEFLKLKQKIGDSLRENKAGTEVSENKGTTK</sequence>
<proteinExistence type="predicted"/>